<accession>A0A0D2JKT6</accession>
<dbReference type="RefSeq" id="XP_013277196.1">
    <property type="nucleotide sequence ID" value="XM_013421742.1"/>
</dbReference>
<gene>
    <name evidence="2" type="ORF">Z518_01141</name>
</gene>
<evidence type="ECO:0000313" key="3">
    <source>
        <dbReference type="Proteomes" id="UP000053617"/>
    </source>
</evidence>
<feature type="compositionally biased region" description="Basic and acidic residues" evidence="1">
    <location>
        <begin position="721"/>
        <end position="734"/>
    </location>
</feature>
<dbReference type="HOGENOM" id="CLU_351610_0_0_1"/>
<protein>
    <submittedName>
        <fullName evidence="2">Uncharacterized protein</fullName>
    </submittedName>
</protein>
<evidence type="ECO:0000313" key="2">
    <source>
        <dbReference type="EMBL" id="KIX10060.1"/>
    </source>
</evidence>
<evidence type="ECO:0000256" key="1">
    <source>
        <dbReference type="SAM" id="MobiDB-lite"/>
    </source>
</evidence>
<dbReference type="AlphaFoldDB" id="A0A0D2JKT6"/>
<dbReference type="VEuPathDB" id="FungiDB:Z518_01141"/>
<dbReference type="STRING" id="1442369.A0A0D2JKT6"/>
<proteinExistence type="predicted"/>
<name>A0A0D2JKT6_9EURO</name>
<feature type="region of interest" description="Disordered" evidence="1">
    <location>
        <begin position="1"/>
        <end position="132"/>
    </location>
</feature>
<dbReference type="Proteomes" id="UP000053617">
    <property type="component" value="Unassembled WGS sequence"/>
</dbReference>
<organism evidence="2 3">
    <name type="scientific">Rhinocladiella mackenziei CBS 650.93</name>
    <dbReference type="NCBI Taxonomy" id="1442369"/>
    <lineage>
        <taxon>Eukaryota</taxon>
        <taxon>Fungi</taxon>
        <taxon>Dikarya</taxon>
        <taxon>Ascomycota</taxon>
        <taxon>Pezizomycotina</taxon>
        <taxon>Eurotiomycetes</taxon>
        <taxon>Chaetothyriomycetidae</taxon>
        <taxon>Chaetothyriales</taxon>
        <taxon>Herpotrichiellaceae</taxon>
        <taxon>Rhinocladiella</taxon>
    </lineage>
</organism>
<feature type="region of interest" description="Disordered" evidence="1">
    <location>
        <begin position="721"/>
        <end position="766"/>
    </location>
</feature>
<dbReference type="GeneID" id="25289212"/>
<feature type="compositionally biased region" description="Low complexity" evidence="1">
    <location>
        <begin position="68"/>
        <end position="84"/>
    </location>
</feature>
<feature type="compositionally biased region" description="Polar residues" evidence="1">
    <location>
        <begin position="745"/>
        <end position="755"/>
    </location>
</feature>
<feature type="compositionally biased region" description="Basic and acidic residues" evidence="1">
    <location>
        <begin position="756"/>
        <end position="766"/>
    </location>
</feature>
<dbReference type="OrthoDB" id="5350396at2759"/>
<reference evidence="2 3" key="1">
    <citation type="submission" date="2015-01" db="EMBL/GenBank/DDBJ databases">
        <title>The Genome Sequence of Rhinocladiella mackenzie CBS 650.93.</title>
        <authorList>
            <consortium name="The Broad Institute Genomics Platform"/>
            <person name="Cuomo C."/>
            <person name="de Hoog S."/>
            <person name="Gorbushina A."/>
            <person name="Stielow B."/>
            <person name="Teixiera M."/>
            <person name="Abouelleil A."/>
            <person name="Chapman S.B."/>
            <person name="Priest M."/>
            <person name="Young S.K."/>
            <person name="Wortman J."/>
            <person name="Nusbaum C."/>
            <person name="Birren B."/>
        </authorList>
    </citation>
    <scope>NUCLEOTIDE SEQUENCE [LARGE SCALE GENOMIC DNA]</scope>
    <source>
        <strain evidence="2 3">CBS 650.93</strain>
    </source>
</reference>
<keyword evidence="3" id="KW-1185">Reference proteome</keyword>
<sequence length="766" mass="85447">MPSPRNPRPTEKRSIADFFQPYIKSSVPAKRPSPSIEESAQRSSKRDIPTVTTPKANRRPVNDYVGTPSSSSSRLSPLSAPGSRASLSIPIRSPRPKDTIEPPSTYKRAPQFGVDRKRRSPSPESRKSFSFTELPISTQAVVKKGEVVEILDSDDDDDAESFASLESLTDIFGKKQDGDATSLSSSPELDEAKLEAERIKTLSQFTRGRSDALVGKEKLRALYAKERTQKFDISNLIGDHFDDDEIEQKVKKARSDVEASAKTPDSDRHPALDKKLLAAIVAAEDGENGLTRLMDAVDRTEALATDRVFLFFGVHGLNDWHGEPPATFDFPETAIPNHLWPPADDESRSRAFKSGYMAEIAAQGRMPDEALSWTFHSVVLEQDDDMRQAYIDCLKCASSSWTRTNVTAQDVQTVFQTLGADAASLQDSTTIQPRHRLVRPPARRDPKYLLAALDLFQSICHDMDFLALSKLTSMICRLAIDAELMSDSQVSCRVDQTLEVLLSLPDSDVRSHVAERILADVGHHLKDATLQALLLSHILPTSTTAAKIRILLAQSFLFGAHILKDDSSLCPQISLDLLTEHVSTSPTFDTRRRKGSDTLDYDALRALTHVLDVAISDGGRPANFTSRPEELAFNKSVDRLADSIRATYVAIIDTGASHMRRTEAKDVLQALHWRLLYSVRTEVRPKKNIFDPKTGKARDAEEERIEEKGKDFMKQFLARRKEREKAKKISERSSVKQQDMKPVISSDSSEPSETEQLIRRQLELSE</sequence>
<dbReference type="EMBL" id="KN847475">
    <property type="protein sequence ID" value="KIX10060.1"/>
    <property type="molecule type" value="Genomic_DNA"/>
</dbReference>